<reference evidence="3" key="1">
    <citation type="submission" date="2021-01" db="EMBL/GenBank/DDBJ databases">
        <title>Caligus Genome Assembly.</title>
        <authorList>
            <person name="Gallardo-Escarate C."/>
        </authorList>
    </citation>
    <scope>NUCLEOTIDE SEQUENCE [LARGE SCALE GENOMIC DNA]</scope>
</reference>
<evidence type="ECO:0000313" key="3">
    <source>
        <dbReference type="Proteomes" id="UP000595437"/>
    </source>
</evidence>
<dbReference type="EMBL" id="CP045905">
    <property type="protein sequence ID" value="QQP36861.1"/>
    <property type="molecule type" value="Genomic_DNA"/>
</dbReference>
<dbReference type="OrthoDB" id="10250638at2759"/>
<dbReference type="Proteomes" id="UP000595437">
    <property type="component" value="Chromosome 16"/>
</dbReference>
<name>A0A7T8GSV3_CALRO</name>
<organism evidence="2 3">
    <name type="scientific">Caligus rogercresseyi</name>
    <name type="common">Sea louse</name>
    <dbReference type="NCBI Taxonomy" id="217165"/>
    <lineage>
        <taxon>Eukaryota</taxon>
        <taxon>Metazoa</taxon>
        <taxon>Ecdysozoa</taxon>
        <taxon>Arthropoda</taxon>
        <taxon>Crustacea</taxon>
        <taxon>Multicrustacea</taxon>
        <taxon>Hexanauplia</taxon>
        <taxon>Copepoda</taxon>
        <taxon>Siphonostomatoida</taxon>
        <taxon>Caligidae</taxon>
        <taxon>Caligus</taxon>
    </lineage>
</organism>
<sequence length="146" mass="16628">WPEAVCLYPCKHAHEARVPIRHRPKYVKKIESVVRKRGVAEEPTPESTSCPYCSNSVRRMNSIVSDVKESFPIACRFPAFEDQLKALASEEGGKCLMCGTEIRDLSECRPYQFEEVRREEEDQEENGVPRMNGDNSLSSMESSGRD</sequence>
<feature type="compositionally biased region" description="Polar residues" evidence="1">
    <location>
        <begin position="133"/>
        <end position="146"/>
    </location>
</feature>
<gene>
    <name evidence="2" type="ORF">FKW44_022082</name>
</gene>
<dbReference type="AlphaFoldDB" id="A0A7T8GSV3"/>
<evidence type="ECO:0000256" key="1">
    <source>
        <dbReference type="SAM" id="MobiDB-lite"/>
    </source>
</evidence>
<feature type="non-terminal residue" evidence="2">
    <location>
        <position position="146"/>
    </location>
</feature>
<feature type="region of interest" description="Disordered" evidence="1">
    <location>
        <begin position="114"/>
        <end position="146"/>
    </location>
</feature>
<evidence type="ECO:0000313" key="2">
    <source>
        <dbReference type="EMBL" id="QQP36861.1"/>
    </source>
</evidence>
<accession>A0A7T8GSV3</accession>
<proteinExistence type="predicted"/>
<keyword evidence="3" id="KW-1185">Reference proteome</keyword>
<protein>
    <submittedName>
        <fullName evidence="2">Uncharacterized protein</fullName>
    </submittedName>
</protein>